<sequence>MDPKLAECNRHHHNLMMGTNTFVSVFPLLYSNIAHRSNKFIRSFLSTTPSIPAYTIAKD</sequence>
<dbReference type="Proteomes" id="UP000790347">
    <property type="component" value="Unassembled WGS sequence"/>
</dbReference>
<dbReference type="EMBL" id="ASGP02000001">
    <property type="protein sequence ID" value="KAH9528962.1"/>
    <property type="molecule type" value="Genomic_DNA"/>
</dbReference>
<protein>
    <submittedName>
        <fullName evidence="1">Uncharacterized protein</fullName>
    </submittedName>
</protein>
<gene>
    <name evidence="1" type="ORF">DERF_002872</name>
</gene>
<proteinExistence type="predicted"/>
<evidence type="ECO:0000313" key="2">
    <source>
        <dbReference type="Proteomes" id="UP000790347"/>
    </source>
</evidence>
<dbReference type="AlphaFoldDB" id="A0A922IE04"/>
<evidence type="ECO:0000313" key="1">
    <source>
        <dbReference type="EMBL" id="KAH9528962.1"/>
    </source>
</evidence>
<accession>A0A922IE04</accession>
<reference evidence="1" key="2">
    <citation type="journal article" date="2022" name="Res Sq">
        <title>Comparative Genomics Reveals Insights into the Divergent Evolution of Astigmatic Mites and Household Pest Adaptations.</title>
        <authorList>
            <person name="Xiong Q."/>
            <person name="Wan A.T.-Y."/>
            <person name="Liu X.-Y."/>
            <person name="Fung C.S.-H."/>
            <person name="Xiao X."/>
            <person name="Malainual N."/>
            <person name="Hou J."/>
            <person name="Wang L."/>
            <person name="Wang M."/>
            <person name="Yang K."/>
            <person name="Cui Y."/>
            <person name="Leung E."/>
            <person name="Nong W."/>
            <person name="Shin S.-K."/>
            <person name="Au S."/>
            <person name="Jeong K.Y."/>
            <person name="Chew F.T."/>
            <person name="Hui J."/>
            <person name="Leung T.F."/>
            <person name="Tungtrongchitr A."/>
            <person name="Zhong N."/>
            <person name="Liu Z."/>
            <person name="Tsui S."/>
        </authorList>
    </citation>
    <scope>NUCLEOTIDE SEQUENCE</scope>
    <source>
        <strain evidence="1">Derf</strain>
        <tissue evidence="1">Whole organism</tissue>
    </source>
</reference>
<keyword evidence="2" id="KW-1185">Reference proteome</keyword>
<comment type="caution">
    <text evidence="1">The sequence shown here is derived from an EMBL/GenBank/DDBJ whole genome shotgun (WGS) entry which is preliminary data.</text>
</comment>
<name>A0A922IE04_DERFA</name>
<organism evidence="1 2">
    <name type="scientific">Dermatophagoides farinae</name>
    <name type="common">American house dust mite</name>
    <dbReference type="NCBI Taxonomy" id="6954"/>
    <lineage>
        <taxon>Eukaryota</taxon>
        <taxon>Metazoa</taxon>
        <taxon>Ecdysozoa</taxon>
        <taxon>Arthropoda</taxon>
        <taxon>Chelicerata</taxon>
        <taxon>Arachnida</taxon>
        <taxon>Acari</taxon>
        <taxon>Acariformes</taxon>
        <taxon>Sarcoptiformes</taxon>
        <taxon>Astigmata</taxon>
        <taxon>Psoroptidia</taxon>
        <taxon>Analgoidea</taxon>
        <taxon>Pyroglyphidae</taxon>
        <taxon>Dermatophagoidinae</taxon>
        <taxon>Dermatophagoides</taxon>
    </lineage>
</organism>
<reference evidence="1" key="1">
    <citation type="submission" date="2013-05" db="EMBL/GenBank/DDBJ databases">
        <authorList>
            <person name="Yim A.K.Y."/>
            <person name="Chan T.F."/>
            <person name="Ji K.M."/>
            <person name="Liu X.Y."/>
            <person name="Zhou J.W."/>
            <person name="Li R.Q."/>
            <person name="Yang K.Y."/>
            <person name="Li J."/>
            <person name="Li M."/>
            <person name="Law P.T.W."/>
            <person name="Wu Y.L."/>
            <person name="Cai Z.L."/>
            <person name="Qin H."/>
            <person name="Bao Y."/>
            <person name="Leung R.K.K."/>
            <person name="Ng P.K.S."/>
            <person name="Zou J."/>
            <person name="Zhong X.J."/>
            <person name="Ran P.X."/>
            <person name="Zhong N.S."/>
            <person name="Liu Z.G."/>
            <person name="Tsui S.K.W."/>
        </authorList>
    </citation>
    <scope>NUCLEOTIDE SEQUENCE</scope>
    <source>
        <strain evidence="1">Derf</strain>
        <tissue evidence="1">Whole organism</tissue>
    </source>
</reference>